<dbReference type="PANTHER" id="PTHR31573:SF4">
    <property type="entry name" value="FE2OG DIOXYGENASE DOMAIN-CONTAINING PROTEIN"/>
    <property type="match status" value="1"/>
</dbReference>
<protein>
    <recommendedName>
        <fullName evidence="4">Alpha-ketoglutarate-dependent dioxygenase AlkB-like domain-containing protein</fullName>
    </recommendedName>
</protein>
<keyword evidence="3" id="KW-1185">Reference proteome</keyword>
<evidence type="ECO:0000256" key="1">
    <source>
        <dbReference type="SAM" id="MobiDB-lite"/>
    </source>
</evidence>
<evidence type="ECO:0008006" key="4">
    <source>
        <dbReference type="Google" id="ProtNLM"/>
    </source>
</evidence>
<dbReference type="GO" id="GO:0006307">
    <property type="term" value="P:DNA alkylation repair"/>
    <property type="evidence" value="ECO:0007669"/>
    <property type="project" value="TreeGrafter"/>
</dbReference>
<dbReference type="InterPro" id="IPR032852">
    <property type="entry name" value="ALKBH2"/>
</dbReference>
<comment type="caution">
    <text evidence="2">The sequence shown here is derived from an EMBL/GenBank/DDBJ whole genome shotgun (WGS) entry which is preliminary data.</text>
</comment>
<accession>A0AAD9SBF0</accession>
<evidence type="ECO:0000313" key="2">
    <source>
        <dbReference type="EMBL" id="KAK2603135.1"/>
    </source>
</evidence>
<reference evidence="2" key="1">
    <citation type="submission" date="2023-06" db="EMBL/GenBank/DDBJ databases">
        <authorList>
            <person name="Noh H."/>
        </authorList>
    </citation>
    <scope>NUCLEOTIDE SEQUENCE</scope>
    <source>
        <strain evidence="2">DUCC20226</strain>
    </source>
</reference>
<dbReference type="GO" id="GO:0035516">
    <property type="term" value="F:broad specificity oxidative DNA demethylase activity"/>
    <property type="evidence" value="ECO:0007669"/>
    <property type="project" value="TreeGrafter"/>
</dbReference>
<dbReference type="GO" id="GO:0051747">
    <property type="term" value="F:cytosine C-5 DNA demethylase activity"/>
    <property type="evidence" value="ECO:0007669"/>
    <property type="project" value="TreeGrafter"/>
</dbReference>
<dbReference type="AlphaFoldDB" id="A0AAD9SBF0"/>
<name>A0AAD9SBF0_PHOAM</name>
<organism evidence="2 3">
    <name type="scientific">Phomopsis amygdali</name>
    <name type="common">Fusicoccum amygdali</name>
    <dbReference type="NCBI Taxonomy" id="1214568"/>
    <lineage>
        <taxon>Eukaryota</taxon>
        <taxon>Fungi</taxon>
        <taxon>Dikarya</taxon>
        <taxon>Ascomycota</taxon>
        <taxon>Pezizomycotina</taxon>
        <taxon>Sordariomycetes</taxon>
        <taxon>Sordariomycetidae</taxon>
        <taxon>Diaporthales</taxon>
        <taxon>Diaporthaceae</taxon>
        <taxon>Diaporthe</taxon>
    </lineage>
</organism>
<sequence>MEKNASSDGSTEQHSAARLSFADIVIRRELEGWMALDKPQYFAQRRLDFVSATVWFHGMQTGFWSTNAGDPRNGRDENGAEKKYCTGIYIAGCRSVGQYLDSEVMITSINGPDNMERIADVRKKEMKHSFEKRVPIGVAVAKEACKEDANGLKTFPCPIPEGLDCVVLGWFLTTHMWPQPVRAQDGSVKTCWMVRMEKINISKASWWSNAAHKELPYPSPKERDFETKATKEVCKACEESSARIFKSHFVCLNRECGEWFTVDGKLLTDMELSNIVYNDDFLRERYDRFDDALKPEPLETFYPNLYPSFEQFLAKNYPDAQASPVTADNVAARNEALVNGFSCPQCGLANSRFLYHGWFCRNTDCRNSEGEIKPFSYHAPPPMVTPQLLEAERQQRKISAAKPLNTLPGYQGDKDLDSHIAHELDFGGGCRATIFRPKPSSSAMTTADKLFKKVQEDAGSGTLGLARRSVKAQGATALTNHFVENFGERYNLPFALGDIPFDKAPAVVIEAVQACNGYMKEYFGNDNEECDFNEMYIAAYLSRKMGMSYHDDGETGLGSIIGTWTLGGRATFKFCIKPQFDYGRSKKGTGWMKPGDGQVDPIPAGCTEEGFRKELRAKSECGEISEDEWRAQLQEHMDAYMADPRNKRTYAKRTLLSFAVEHGDIVIMWGANTQRYMEHAVDCTSPMRFALTFRRVTKDMGTADQWAKLDEKLKNDRAFTPPWAQAKKRKTKEEEEEDEGNDEGTPAGEAKKVKTE</sequence>
<dbReference type="PANTHER" id="PTHR31573">
    <property type="entry name" value="ALPHA-KETOGLUTARATE-DEPENDENT DIOXYGENASE ALKB HOMOLOG 2"/>
    <property type="match status" value="1"/>
</dbReference>
<dbReference type="EMBL" id="JAUJFL010000005">
    <property type="protein sequence ID" value="KAK2603135.1"/>
    <property type="molecule type" value="Genomic_DNA"/>
</dbReference>
<dbReference type="Gene3D" id="2.60.120.590">
    <property type="entry name" value="Alpha-ketoglutarate-dependent dioxygenase AlkB-like"/>
    <property type="match status" value="1"/>
</dbReference>
<dbReference type="GO" id="GO:0008198">
    <property type="term" value="F:ferrous iron binding"/>
    <property type="evidence" value="ECO:0007669"/>
    <property type="project" value="TreeGrafter"/>
</dbReference>
<feature type="region of interest" description="Disordered" evidence="1">
    <location>
        <begin position="717"/>
        <end position="756"/>
    </location>
</feature>
<proteinExistence type="predicted"/>
<gene>
    <name evidence="2" type="ORF">N8I77_009614</name>
</gene>
<evidence type="ECO:0000313" key="3">
    <source>
        <dbReference type="Proteomes" id="UP001265746"/>
    </source>
</evidence>
<dbReference type="SUPFAM" id="SSF51197">
    <property type="entry name" value="Clavaminate synthase-like"/>
    <property type="match status" value="1"/>
</dbReference>
<dbReference type="InterPro" id="IPR037151">
    <property type="entry name" value="AlkB-like_sf"/>
</dbReference>
<dbReference type="Proteomes" id="UP001265746">
    <property type="component" value="Unassembled WGS sequence"/>
</dbReference>